<reference evidence="2" key="1">
    <citation type="submission" date="2016-12" db="EMBL/GenBank/DDBJ databases">
        <title>Discovery of methanogenic haloarchaea.</title>
        <authorList>
            <person name="Sorokin D.Y."/>
            <person name="Makarova K.S."/>
            <person name="Abbas B."/>
            <person name="Ferrer M."/>
            <person name="Golyshin P.N."/>
        </authorList>
    </citation>
    <scope>NUCLEOTIDE SEQUENCE [LARGE SCALE GENOMIC DNA]</scope>
    <source>
        <strain evidence="2">HMET1</strain>
    </source>
</reference>
<keyword evidence="3" id="KW-1185">Reference proteome</keyword>
<keyword evidence="1" id="KW-0472">Membrane</keyword>
<protein>
    <submittedName>
        <fullName evidence="2">Membrane protein</fullName>
    </submittedName>
</protein>
<keyword evidence="1" id="KW-0812">Transmembrane</keyword>
<dbReference type="STRING" id="1903181.BTN85_1647"/>
<accession>A0A1Q6DXR4</accession>
<feature type="transmembrane region" description="Helical" evidence="1">
    <location>
        <begin position="223"/>
        <end position="242"/>
    </location>
</feature>
<dbReference type="Pfam" id="PF01889">
    <property type="entry name" value="DUF63"/>
    <property type="match status" value="1"/>
</dbReference>
<evidence type="ECO:0000256" key="1">
    <source>
        <dbReference type="SAM" id="Phobius"/>
    </source>
</evidence>
<feature type="transmembrane region" description="Helical" evidence="1">
    <location>
        <begin position="57"/>
        <end position="74"/>
    </location>
</feature>
<evidence type="ECO:0000313" key="2">
    <source>
        <dbReference type="EMBL" id="OKY79140.1"/>
    </source>
</evidence>
<proteinExistence type="predicted"/>
<evidence type="ECO:0000313" key="3">
    <source>
        <dbReference type="Proteomes" id="UP000185744"/>
    </source>
</evidence>
<name>A0A1Q6DXR4_METT1</name>
<feature type="transmembrane region" description="Helical" evidence="1">
    <location>
        <begin position="28"/>
        <end position="45"/>
    </location>
</feature>
<organism evidence="2 3">
    <name type="scientific">Methanohalarchaeum thermophilum</name>
    <dbReference type="NCBI Taxonomy" id="1903181"/>
    <lineage>
        <taxon>Archaea</taxon>
        <taxon>Methanobacteriati</taxon>
        <taxon>Methanobacteriota</taxon>
        <taxon>Methanonatronarchaeia</taxon>
        <taxon>Methanonatronarchaeales</taxon>
        <taxon>Methanonatronarchaeaceae</taxon>
        <taxon>Candidatus Methanohalarchaeum</taxon>
    </lineage>
</organism>
<feature type="transmembrane region" description="Helical" evidence="1">
    <location>
        <begin position="184"/>
        <end position="203"/>
    </location>
</feature>
<gene>
    <name evidence="2" type="ORF">BTN85_1647</name>
</gene>
<feature type="transmembrane region" description="Helical" evidence="1">
    <location>
        <begin position="86"/>
        <end position="111"/>
    </location>
</feature>
<dbReference type="AlphaFoldDB" id="A0A1Q6DXR4"/>
<dbReference type="InterPro" id="IPR002749">
    <property type="entry name" value="DUF63"/>
</dbReference>
<dbReference type="EMBL" id="MSDW01000001">
    <property type="protein sequence ID" value="OKY79140.1"/>
    <property type="molecule type" value="Genomic_DNA"/>
</dbReference>
<dbReference type="InParanoid" id="A0A1Q6DXR4"/>
<keyword evidence="1" id="KW-1133">Transmembrane helix</keyword>
<feature type="transmembrane region" description="Helical" evidence="1">
    <location>
        <begin position="123"/>
        <end position="145"/>
    </location>
</feature>
<feature type="transmembrane region" description="Helical" evidence="1">
    <location>
        <begin position="254"/>
        <end position="273"/>
    </location>
</feature>
<dbReference type="PANTHER" id="PTHR40700:SF1">
    <property type="entry name" value="DUF63 DOMAIN-CONTAINING PROTEIN"/>
    <property type="match status" value="1"/>
</dbReference>
<sequence length="279" mass="31264">MLDKLIEFINKYYINPIVQDSGYNPVNTLTWGILLVLCFFGIIKLLDTLDIKVNRKFVFSLIPFIFVGSTFRVFEDAGIFSPPVKYLFITPLIYFLIAGIVISILLAKYLIRKTETDLKTTKMLFITGSAIAILNLAILTSWGINNPGTNPLVPLKIIGTAIAVFSPIAATLLYYKKSFISDNIYITILGCHIFDASSTYIGYQLGAKEKHVLPSLLIEWSGQPAIMFPLKLTVIILSIYLIEKTFLKEDEFKVLLYLVLIVLGLAPALRNTLRLTLGV</sequence>
<dbReference type="FunCoup" id="A0A1Q6DXR4">
    <property type="interactions" value="1"/>
</dbReference>
<dbReference type="PANTHER" id="PTHR40700">
    <property type="entry name" value="HYPOTHETICAL MEMBRANE PROTEIN, CONSERVED, DUF63 FAMILY"/>
    <property type="match status" value="1"/>
</dbReference>
<comment type="caution">
    <text evidence="2">The sequence shown here is derived from an EMBL/GenBank/DDBJ whole genome shotgun (WGS) entry which is preliminary data.</text>
</comment>
<dbReference type="Proteomes" id="UP000185744">
    <property type="component" value="Unassembled WGS sequence"/>
</dbReference>
<feature type="transmembrane region" description="Helical" evidence="1">
    <location>
        <begin position="157"/>
        <end position="175"/>
    </location>
</feature>